<feature type="transmembrane region" description="Helical" evidence="7">
    <location>
        <begin position="128"/>
        <end position="147"/>
    </location>
</feature>
<feature type="domain" description="EamA" evidence="8">
    <location>
        <begin position="182"/>
        <end position="309"/>
    </location>
</feature>
<evidence type="ECO:0000256" key="1">
    <source>
        <dbReference type="ARBA" id="ARBA00004141"/>
    </source>
</evidence>
<evidence type="ECO:0000259" key="8">
    <source>
        <dbReference type="Pfam" id="PF00892"/>
    </source>
</evidence>
<keyword evidence="10" id="KW-1185">Reference proteome</keyword>
<feature type="region of interest" description="Disordered" evidence="6">
    <location>
        <begin position="1"/>
        <end position="22"/>
    </location>
</feature>
<protein>
    <submittedName>
        <fullName evidence="9">DMT family transporter</fullName>
    </submittedName>
</protein>
<dbReference type="PANTHER" id="PTHR22911:SF6">
    <property type="entry name" value="SOLUTE CARRIER FAMILY 35 MEMBER G1"/>
    <property type="match status" value="1"/>
</dbReference>
<gene>
    <name evidence="9" type="ORF">ACFSC7_13740</name>
</gene>
<keyword evidence="3 7" id="KW-0812">Transmembrane</keyword>
<dbReference type="Pfam" id="PF00892">
    <property type="entry name" value="EamA"/>
    <property type="match status" value="2"/>
</dbReference>
<dbReference type="SUPFAM" id="SSF103481">
    <property type="entry name" value="Multidrug resistance efflux transporter EmrE"/>
    <property type="match status" value="2"/>
</dbReference>
<feature type="transmembrane region" description="Helical" evidence="7">
    <location>
        <begin position="277"/>
        <end position="310"/>
    </location>
</feature>
<dbReference type="RefSeq" id="WP_149892558.1">
    <property type="nucleotide sequence ID" value="NZ_JBHUFA010000004.1"/>
</dbReference>
<feature type="transmembrane region" description="Helical" evidence="7">
    <location>
        <begin position="40"/>
        <end position="58"/>
    </location>
</feature>
<keyword evidence="4 7" id="KW-1133">Transmembrane helix</keyword>
<accession>A0ABW4JY18</accession>
<feature type="domain" description="EamA" evidence="8">
    <location>
        <begin position="39"/>
        <end position="170"/>
    </location>
</feature>
<name>A0ABW4JY18_9HYPH</name>
<evidence type="ECO:0000256" key="2">
    <source>
        <dbReference type="ARBA" id="ARBA00009853"/>
    </source>
</evidence>
<dbReference type="EMBL" id="JBHUFA010000004">
    <property type="protein sequence ID" value="MFD1696584.1"/>
    <property type="molecule type" value="Genomic_DNA"/>
</dbReference>
<feature type="transmembrane region" description="Helical" evidence="7">
    <location>
        <begin position="65"/>
        <end position="83"/>
    </location>
</feature>
<feature type="transmembrane region" description="Helical" evidence="7">
    <location>
        <begin position="103"/>
        <end position="121"/>
    </location>
</feature>
<dbReference type="InterPro" id="IPR000620">
    <property type="entry name" value="EamA_dom"/>
</dbReference>
<keyword evidence="5 7" id="KW-0472">Membrane</keyword>
<dbReference type="PANTHER" id="PTHR22911">
    <property type="entry name" value="ACYL-MALONYL CONDENSING ENZYME-RELATED"/>
    <property type="match status" value="1"/>
</dbReference>
<organism evidence="9 10">
    <name type="scientific">Roseibium aestuarii</name>
    <dbReference type="NCBI Taxonomy" id="2600299"/>
    <lineage>
        <taxon>Bacteria</taxon>
        <taxon>Pseudomonadati</taxon>
        <taxon>Pseudomonadota</taxon>
        <taxon>Alphaproteobacteria</taxon>
        <taxon>Hyphomicrobiales</taxon>
        <taxon>Stappiaceae</taxon>
        <taxon>Roseibium</taxon>
    </lineage>
</organism>
<evidence type="ECO:0000256" key="6">
    <source>
        <dbReference type="SAM" id="MobiDB-lite"/>
    </source>
</evidence>
<sequence>MPSPDAPNPDAPHPGKPGPIRSLPHRARRILTALPANTRGALWILQAAFFFMIMSTLIKLLGSDLSVFQILLVRQCIMALIVAPKILRGLPGSLVTRHPALQAARVACATIAMLCGFTAVIHLPLADATALGFSKTFFVTIFAIFFLGETVGAHRWGATILGFLGVLLMLKPGGAFLVDPYALLAIIGAAAAGMVMIIIRILTRTDSPTTILTYQAVGVGLIMIGPALYTWVPPTLEEWGLLLAVGFASWAGQMSNIRAFRAGEATAIASLDYSRLIYATAFGFLIFGQWPSVTTLIGAGVIILAALYTVRREAIRGRQLARAAEGRGYNT</sequence>
<evidence type="ECO:0000256" key="4">
    <source>
        <dbReference type="ARBA" id="ARBA00022989"/>
    </source>
</evidence>
<evidence type="ECO:0000313" key="9">
    <source>
        <dbReference type="EMBL" id="MFD1696584.1"/>
    </source>
</evidence>
<feature type="compositionally biased region" description="Pro residues" evidence="6">
    <location>
        <begin position="1"/>
        <end position="17"/>
    </location>
</feature>
<evidence type="ECO:0000313" key="10">
    <source>
        <dbReference type="Proteomes" id="UP001597327"/>
    </source>
</evidence>
<proteinExistence type="inferred from homology"/>
<comment type="similarity">
    <text evidence="2">Belongs to the drug/metabolite transporter (DMT) superfamily. 10 TMS drug/metabolite exporter (DME) (TC 2.A.7.3) family.</text>
</comment>
<feature type="transmembrane region" description="Helical" evidence="7">
    <location>
        <begin position="214"/>
        <end position="232"/>
    </location>
</feature>
<dbReference type="Proteomes" id="UP001597327">
    <property type="component" value="Unassembled WGS sequence"/>
</dbReference>
<reference evidence="10" key="1">
    <citation type="journal article" date="2019" name="Int. J. Syst. Evol. Microbiol.">
        <title>The Global Catalogue of Microorganisms (GCM) 10K type strain sequencing project: providing services to taxonomists for standard genome sequencing and annotation.</title>
        <authorList>
            <consortium name="The Broad Institute Genomics Platform"/>
            <consortium name="The Broad Institute Genome Sequencing Center for Infectious Disease"/>
            <person name="Wu L."/>
            <person name="Ma J."/>
        </authorList>
    </citation>
    <scope>NUCLEOTIDE SEQUENCE [LARGE SCALE GENOMIC DNA]</scope>
    <source>
        <strain evidence="10">JCM 3369</strain>
    </source>
</reference>
<evidence type="ECO:0000256" key="5">
    <source>
        <dbReference type="ARBA" id="ARBA00023136"/>
    </source>
</evidence>
<feature type="transmembrane region" description="Helical" evidence="7">
    <location>
        <begin position="182"/>
        <end position="202"/>
    </location>
</feature>
<comment type="caution">
    <text evidence="9">The sequence shown here is derived from an EMBL/GenBank/DDBJ whole genome shotgun (WGS) entry which is preliminary data.</text>
</comment>
<dbReference type="InterPro" id="IPR037185">
    <property type="entry name" value="EmrE-like"/>
</dbReference>
<comment type="subcellular location">
    <subcellularLocation>
        <location evidence="1">Membrane</location>
        <topology evidence="1">Multi-pass membrane protein</topology>
    </subcellularLocation>
</comment>
<evidence type="ECO:0000256" key="3">
    <source>
        <dbReference type="ARBA" id="ARBA00022692"/>
    </source>
</evidence>
<evidence type="ECO:0000256" key="7">
    <source>
        <dbReference type="SAM" id="Phobius"/>
    </source>
</evidence>